<evidence type="ECO:0000256" key="3">
    <source>
        <dbReference type="ARBA" id="ARBA00022793"/>
    </source>
</evidence>
<dbReference type="GO" id="GO:0004398">
    <property type="term" value="F:histidine decarboxylase activity"/>
    <property type="evidence" value="ECO:0007669"/>
    <property type="project" value="UniProtKB-UniRule"/>
</dbReference>
<dbReference type="SUPFAM" id="SSF53383">
    <property type="entry name" value="PLP-dependent transferases"/>
    <property type="match status" value="1"/>
</dbReference>
<dbReference type="AlphaFoldDB" id="A0A5P9CHV7"/>
<dbReference type="GO" id="GO:0030170">
    <property type="term" value="F:pyridoxal phosphate binding"/>
    <property type="evidence" value="ECO:0007669"/>
    <property type="project" value="InterPro"/>
</dbReference>
<evidence type="ECO:0000256" key="8">
    <source>
        <dbReference type="RuleBase" id="RU000382"/>
    </source>
</evidence>
<evidence type="ECO:0000256" key="6">
    <source>
        <dbReference type="HAMAP-Rule" id="MF_00609"/>
    </source>
</evidence>
<keyword evidence="3 6" id="KW-0210">Decarboxylase</keyword>
<dbReference type="EC" id="4.1.1.22" evidence="6"/>
<dbReference type="PROSITE" id="PS00392">
    <property type="entry name" value="DDC_GAD_HDC_YDC"/>
    <property type="match status" value="1"/>
</dbReference>
<comment type="catalytic activity">
    <reaction evidence="6">
        <text>L-histidine + H(+) = histamine + CO2</text>
        <dbReference type="Rhea" id="RHEA:20840"/>
        <dbReference type="ChEBI" id="CHEBI:15378"/>
        <dbReference type="ChEBI" id="CHEBI:16526"/>
        <dbReference type="ChEBI" id="CHEBI:57595"/>
        <dbReference type="ChEBI" id="CHEBI:58432"/>
        <dbReference type="EC" id="4.1.1.22"/>
    </reaction>
</comment>
<feature type="modified residue" description="N6-(pyridoxal phosphate)lysine" evidence="6 7">
    <location>
        <position position="233"/>
    </location>
</feature>
<dbReference type="PANTHER" id="PTHR46101">
    <property type="match status" value="1"/>
</dbReference>
<dbReference type="InterPro" id="IPR002129">
    <property type="entry name" value="PyrdxlP-dep_de-COase"/>
</dbReference>
<evidence type="ECO:0000313" key="10">
    <source>
        <dbReference type="Proteomes" id="UP000326936"/>
    </source>
</evidence>
<keyword evidence="4 6" id="KW-0663">Pyridoxal phosphate</keyword>
<accession>A0A5P9CHV7</accession>
<comment type="cofactor">
    <cofactor evidence="1 6 7 8">
        <name>pyridoxal 5'-phosphate</name>
        <dbReference type="ChEBI" id="CHEBI:597326"/>
    </cofactor>
</comment>
<organism evidence="9 10">
    <name type="scientific">Vibrio aquimaris</name>
    <dbReference type="NCBI Taxonomy" id="2587862"/>
    <lineage>
        <taxon>Bacteria</taxon>
        <taxon>Pseudomonadati</taxon>
        <taxon>Pseudomonadota</taxon>
        <taxon>Gammaproteobacteria</taxon>
        <taxon>Vibrionales</taxon>
        <taxon>Vibrionaceae</taxon>
        <taxon>Vibrio</taxon>
    </lineage>
</organism>
<evidence type="ECO:0000313" key="9">
    <source>
        <dbReference type="EMBL" id="QFT25908.1"/>
    </source>
</evidence>
<name>A0A5P9CHV7_9VIBR</name>
<proteinExistence type="inferred from homology"/>
<evidence type="ECO:0000256" key="5">
    <source>
        <dbReference type="ARBA" id="ARBA00023239"/>
    </source>
</evidence>
<dbReference type="Proteomes" id="UP000326936">
    <property type="component" value="Chromosome"/>
</dbReference>
<feature type="binding site" evidence="6">
    <location>
        <position position="120"/>
    </location>
    <ligand>
        <name>substrate</name>
    </ligand>
</feature>
<evidence type="ECO:0000256" key="2">
    <source>
        <dbReference type="ARBA" id="ARBA00009533"/>
    </source>
</evidence>
<dbReference type="InterPro" id="IPR051151">
    <property type="entry name" value="Group_II_Decarboxylase"/>
</dbReference>
<evidence type="ECO:0000256" key="1">
    <source>
        <dbReference type="ARBA" id="ARBA00001933"/>
    </source>
</evidence>
<dbReference type="RefSeq" id="WP_152430119.1">
    <property type="nucleotide sequence ID" value="NZ_CBCSDK010000002.1"/>
</dbReference>
<protein>
    <recommendedName>
        <fullName evidence="6">Histidine decarboxylase</fullName>
        <shortName evidence="6">HDC</shortName>
        <ecNumber evidence="6">4.1.1.22</ecNumber>
    </recommendedName>
</protein>
<comment type="subunit">
    <text evidence="6">Homotetramer.</text>
</comment>
<gene>
    <name evidence="9" type="primary">hdc1</name>
    <name evidence="6" type="synonym">hdc</name>
    <name evidence="9" type="ORF">FIV01_05665</name>
</gene>
<dbReference type="InterPro" id="IPR015421">
    <property type="entry name" value="PyrdxlP-dep_Trfase_major"/>
</dbReference>
<dbReference type="EMBL" id="CP045350">
    <property type="protein sequence ID" value="QFT25908.1"/>
    <property type="molecule type" value="Genomic_DNA"/>
</dbReference>
<dbReference type="PANTHER" id="PTHR46101:SF2">
    <property type="entry name" value="SERINE DECARBOXYLASE"/>
    <property type="match status" value="1"/>
</dbReference>
<dbReference type="OrthoDB" id="9803665at2"/>
<dbReference type="KEGG" id="vaq:FIV01_05665"/>
<keyword evidence="5 6" id="KW-0456">Lyase</keyword>
<sequence>MKLSNDDLCKLNEFWLYCKENQHFNVGYPESADFDYSVLEKFLKFSINNCGDWRIGNNYKLNTFEFEREVMAFFSKLFRISNKESWGYISNGGTEGNLFSCYLARELFPTGTIYYSEETHYSIAKIVKMLNIPARKISSLSSGEINYVHLIEQIQSDKQSNPIIFANIGTTMRGATDDIERIQHDLSVLGLDRENYYIHADAALSGMIMPFVDDPQPYSFEDGVDSISVSGHKMIGSPIPCGIILAKRCMVDQISADIDYISSRDQTVTGSRNGHNVLFMWAAIKSHSMADWRRKINQCFEMADYVIERLQQASIKAWRNKNSNTIVFPRPSDWVWRKHCLATSGDVAHIITMPHIDSKEQLDPVIEDIITDLRPNYGILNVCGQN</sequence>
<dbReference type="InterPro" id="IPR023523">
    <property type="entry name" value="Hist_deCOase_bac"/>
</dbReference>
<dbReference type="InterPro" id="IPR021115">
    <property type="entry name" value="Pyridoxal-P_BS"/>
</dbReference>
<reference evidence="9 10" key="1">
    <citation type="submission" date="2019-10" db="EMBL/GenBank/DDBJ databases">
        <title>Complete genome sequence of Vibrio sp. strain THAF100, isolated from non-filtered water from the water column of tank 6 of a marine aquarium containing stony-coral fragments. Water maintained at 26 degree C.</title>
        <authorList>
            <person name="Ruckert C."/>
            <person name="Franco A."/>
            <person name="Kalinowski J."/>
            <person name="Glaeser S."/>
        </authorList>
    </citation>
    <scope>NUCLEOTIDE SEQUENCE [LARGE SCALE GENOMIC DNA]</scope>
    <source>
        <strain evidence="9 10">THAF100</strain>
    </source>
</reference>
<evidence type="ECO:0000256" key="7">
    <source>
        <dbReference type="PIRSR" id="PIRSR602129-50"/>
    </source>
</evidence>
<dbReference type="NCBIfam" id="NF002748">
    <property type="entry name" value="PRK02769.1"/>
    <property type="match status" value="1"/>
</dbReference>
<dbReference type="HAMAP" id="MF_00609">
    <property type="entry name" value="Pyridoxal_decarbox"/>
    <property type="match status" value="1"/>
</dbReference>
<keyword evidence="10" id="KW-1185">Reference proteome</keyword>
<evidence type="ECO:0000256" key="4">
    <source>
        <dbReference type="ARBA" id="ARBA00022898"/>
    </source>
</evidence>
<dbReference type="GO" id="GO:0019752">
    <property type="term" value="P:carboxylic acid metabolic process"/>
    <property type="evidence" value="ECO:0007669"/>
    <property type="project" value="InterPro"/>
</dbReference>
<dbReference type="Gene3D" id="3.40.640.10">
    <property type="entry name" value="Type I PLP-dependent aspartate aminotransferase-like (Major domain)"/>
    <property type="match status" value="1"/>
</dbReference>
<dbReference type="InterPro" id="IPR015424">
    <property type="entry name" value="PyrdxlP-dep_Trfase"/>
</dbReference>
<comment type="similarity">
    <text evidence="2 6 8">Belongs to the group II decarboxylase family.</text>
</comment>
<dbReference type="Pfam" id="PF00282">
    <property type="entry name" value="Pyridoxal_deC"/>
    <property type="match status" value="1"/>
</dbReference>